<dbReference type="Pfam" id="PF08245">
    <property type="entry name" value="Mur_ligase_M"/>
    <property type="match status" value="1"/>
</dbReference>
<keyword evidence="1 10" id="KW-0963">Cytoplasm</keyword>
<comment type="subcellular location">
    <subcellularLocation>
        <location evidence="10 11">Cytoplasm</location>
    </subcellularLocation>
</comment>
<evidence type="ECO:0000256" key="5">
    <source>
        <dbReference type="ARBA" id="ARBA00022840"/>
    </source>
</evidence>
<comment type="catalytic activity">
    <reaction evidence="10 11">
        <text>D-alanyl-D-alanine + UDP-N-acetyl-alpha-D-muramoyl-L-alanyl-gamma-D-glutamyl-meso-2,6-diaminopimelate + ATP = UDP-N-acetyl-alpha-D-muramoyl-L-alanyl-gamma-D-glutamyl-meso-2,6-diaminopimeloyl-D-alanyl-D-alanine + ADP + phosphate + H(+)</text>
        <dbReference type="Rhea" id="RHEA:28374"/>
        <dbReference type="ChEBI" id="CHEBI:15378"/>
        <dbReference type="ChEBI" id="CHEBI:30616"/>
        <dbReference type="ChEBI" id="CHEBI:43474"/>
        <dbReference type="ChEBI" id="CHEBI:57822"/>
        <dbReference type="ChEBI" id="CHEBI:61386"/>
        <dbReference type="ChEBI" id="CHEBI:83905"/>
        <dbReference type="ChEBI" id="CHEBI:456216"/>
        <dbReference type="EC" id="6.3.2.10"/>
    </reaction>
</comment>
<evidence type="ECO:0000259" key="14">
    <source>
        <dbReference type="Pfam" id="PF08245"/>
    </source>
</evidence>
<feature type="domain" description="Mur ligase C-terminal" evidence="13">
    <location>
        <begin position="318"/>
        <end position="437"/>
    </location>
</feature>
<evidence type="ECO:0000256" key="6">
    <source>
        <dbReference type="ARBA" id="ARBA00022960"/>
    </source>
</evidence>
<dbReference type="Proteomes" id="UP000623681">
    <property type="component" value="Unassembled WGS sequence"/>
</dbReference>
<dbReference type="SUPFAM" id="SSF53623">
    <property type="entry name" value="MurD-like peptide ligases, catalytic domain"/>
    <property type="match status" value="1"/>
</dbReference>
<dbReference type="InterPro" id="IPR035911">
    <property type="entry name" value="MurE/MurF_N"/>
</dbReference>
<dbReference type="PANTHER" id="PTHR43024:SF1">
    <property type="entry name" value="UDP-N-ACETYLMURAMOYL-TRIPEPTIDE--D-ALANYL-D-ALANINE LIGASE"/>
    <property type="match status" value="1"/>
</dbReference>
<dbReference type="GO" id="GO:0047480">
    <property type="term" value="F:UDP-N-acetylmuramoyl-tripeptide-D-alanyl-D-alanine ligase activity"/>
    <property type="evidence" value="ECO:0007669"/>
    <property type="project" value="UniProtKB-UniRule"/>
</dbReference>
<dbReference type="GO" id="GO:0071555">
    <property type="term" value="P:cell wall organization"/>
    <property type="evidence" value="ECO:0007669"/>
    <property type="project" value="UniProtKB-KW"/>
</dbReference>
<keyword evidence="7 10" id="KW-0573">Peptidoglycan synthesis</keyword>
<dbReference type="Gene3D" id="3.40.1190.10">
    <property type="entry name" value="Mur-like, catalytic domain"/>
    <property type="match status" value="1"/>
</dbReference>
<gene>
    <name evidence="10" type="primary">murF</name>
    <name evidence="15" type="ORF">JK634_04485</name>
</gene>
<protein>
    <recommendedName>
        <fullName evidence="10 11">UDP-N-acetylmuramoyl-tripeptide--D-alanyl-D-alanine ligase</fullName>
        <ecNumber evidence="10 11">6.3.2.10</ecNumber>
    </recommendedName>
    <alternativeName>
        <fullName evidence="10">D-alanyl-D-alanine-adding enzyme</fullName>
    </alternativeName>
</protein>
<keyword evidence="8 10" id="KW-0131">Cell cycle</keyword>
<keyword evidence="3 10" id="KW-0132">Cell division</keyword>
<evidence type="ECO:0000256" key="4">
    <source>
        <dbReference type="ARBA" id="ARBA00022741"/>
    </source>
</evidence>
<dbReference type="Gene3D" id="3.40.1390.10">
    <property type="entry name" value="MurE/MurF, N-terminal domain"/>
    <property type="match status" value="1"/>
</dbReference>
<dbReference type="GO" id="GO:0005737">
    <property type="term" value="C:cytoplasm"/>
    <property type="evidence" value="ECO:0007669"/>
    <property type="project" value="UniProtKB-SubCell"/>
</dbReference>
<dbReference type="GO" id="GO:0009252">
    <property type="term" value="P:peptidoglycan biosynthetic process"/>
    <property type="evidence" value="ECO:0007669"/>
    <property type="project" value="UniProtKB-UniRule"/>
</dbReference>
<keyword evidence="4 10" id="KW-0547">Nucleotide-binding</keyword>
<dbReference type="SUPFAM" id="SSF53244">
    <property type="entry name" value="MurD-like peptide ligases, peptide-binding domain"/>
    <property type="match status" value="1"/>
</dbReference>
<evidence type="ECO:0000256" key="11">
    <source>
        <dbReference type="RuleBase" id="RU004136"/>
    </source>
</evidence>
<dbReference type="EMBL" id="JAESWA010000017">
    <property type="protein sequence ID" value="MBL4931053.1"/>
    <property type="molecule type" value="Genomic_DNA"/>
</dbReference>
<dbReference type="GO" id="GO:0005524">
    <property type="term" value="F:ATP binding"/>
    <property type="evidence" value="ECO:0007669"/>
    <property type="project" value="UniProtKB-UniRule"/>
</dbReference>
<feature type="domain" description="Mur ligase central" evidence="14">
    <location>
        <begin position="111"/>
        <end position="295"/>
    </location>
</feature>
<dbReference type="InterPro" id="IPR004101">
    <property type="entry name" value="Mur_ligase_C"/>
</dbReference>
<reference evidence="15" key="1">
    <citation type="submission" date="2021-01" db="EMBL/GenBank/DDBJ databases">
        <title>Genome public.</title>
        <authorList>
            <person name="Liu C."/>
            <person name="Sun Q."/>
        </authorList>
    </citation>
    <scope>NUCLEOTIDE SEQUENCE</scope>
    <source>
        <strain evidence="15">YIM B02565</strain>
    </source>
</reference>
<evidence type="ECO:0000256" key="10">
    <source>
        <dbReference type="HAMAP-Rule" id="MF_02019"/>
    </source>
</evidence>
<comment type="similarity">
    <text evidence="10">Belongs to the MurCDEF family. MurF subfamily.</text>
</comment>
<keyword evidence="9 10" id="KW-0961">Cell wall biogenesis/degradation</keyword>
<dbReference type="HAMAP" id="MF_02019">
    <property type="entry name" value="MurF"/>
    <property type="match status" value="1"/>
</dbReference>
<keyword evidence="16" id="KW-1185">Reference proteome</keyword>
<dbReference type="NCBIfam" id="TIGR01143">
    <property type="entry name" value="murF"/>
    <property type="match status" value="1"/>
</dbReference>
<dbReference type="InterPro" id="IPR036565">
    <property type="entry name" value="Mur-like_cat_sf"/>
</dbReference>
<evidence type="ECO:0000256" key="9">
    <source>
        <dbReference type="ARBA" id="ARBA00023316"/>
    </source>
</evidence>
<keyword evidence="6 10" id="KW-0133">Cell shape</keyword>
<comment type="pathway">
    <text evidence="10 11">Cell wall biogenesis; peptidoglycan biosynthesis.</text>
</comment>
<keyword evidence="5 10" id="KW-0067">ATP-binding</keyword>
<dbReference type="Pfam" id="PF02875">
    <property type="entry name" value="Mur_ligase_C"/>
    <property type="match status" value="1"/>
</dbReference>
<dbReference type="InterPro" id="IPR051046">
    <property type="entry name" value="MurCDEF_CellWall_CoF430Synth"/>
</dbReference>
<dbReference type="InterPro" id="IPR036615">
    <property type="entry name" value="Mur_ligase_C_dom_sf"/>
</dbReference>
<dbReference type="SUPFAM" id="SSF63418">
    <property type="entry name" value="MurE/MurF N-terminal domain"/>
    <property type="match status" value="1"/>
</dbReference>
<dbReference type="InterPro" id="IPR013221">
    <property type="entry name" value="Mur_ligase_cen"/>
</dbReference>
<organism evidence="15 16">
    <name type="scientific">Clostridium paridis</name>
    <dbReference type="NCBI Taxonomy" id="2803863"/>
    <lineage>
        <taxon>Bacteria</taxon>
        <taxon>Bacillati</taxon>
        <taxon>Bacillota</taxon>
        <taxon>Clostridia</taxon>
        <taxon>Eubacteriales</taxon>
        <taxon>Clostridiaceae</taxon>
        <taxon>Clostridium</taxon>
    </lineage>
</organism>
<dbReference type="EC" id="6.3.2.10" evidence="10 11"/>
<evidence type="ECO:0000313" key="15">
    <source>
        <dbReference type="EMBL" id="MBL4931053.1"/>
    </source>
</evidence>
<evidence type="ECO:0000259" key="12">
    <source>
        <dbReference type="Pfam" id="PF01225"/>
    </source>
</evidence>
<proteinExistence type="inferred from homology"/>
<evidence type="ECO:0000313" key="16">
    <source>
        <dbReference type="Proteomes" id="UP000623681"/>
    </source>
</evidence>
<feature type="binding site" evidence="10">
    <location>
        <begin position="113"/>
        <end position="119"/>
    </location>
    <ligand>
        <name>ATP</name>
        <dbReference type="ChEBI" id="CHEBI:30616"/>
    </ligand>
</feature>
<evidence type="ECO:0000256" key="8">
    <source>
        <dbReference type="ARBA" id="ARBA00023306"/>
    </source>
</evidence>
<name>A0A937FFI0_9CLOT</name>
<accession>A0A937FFI0</accession>
<feature type="domain" description="Mur ligase N-terminal catalytic" evidence="12">
    <location>
        <begin position="29"/>
        <end position="93"/>
    </location>
</feature>
<dbReference type="AlphaFoldDB" id="A0A937FFI0"/>
<dbReference type="GO" id="GO:0008360">
    <property type="term" value="P:regulation of cell shape"/>
    <property type="evidence" value="ECO:0007669"/>
    <property type="project" value="UniProtKB-KW"/>
</dbReference>
<dbReference type="Gene3D" id="3.90.190.20">
    <property type="entry name" value="Mur ligase, C-terminal domain"/>
    <property type="match status" value="1"/>
</dbReference>
<comment type="caution">
    <text evidence="15">The sequence shown here is derived from an EMBL/GenBank/DDBJ whole genome shotgun (WGS) entry which is preliminary data.</text>
</comment>
<dbReference type="InterPro" id="IPR005863">
    <property type="entry name" value="UDP-N-AcMur_synth"/>
</dbReference>
<dbReference type="RefSeq" id="WP_202766427.1">
    <property type="nucleotide sequence ID" value="NZ_JAESWA010000017.1"/>
</dbReference>
<evidence type="ECO:0000259" key="13">
    <source>
        <dbReference type="Pfam" id="PF02875"/>
    </source>
</evidence>
<evidence type="ECO:0000256" key="2">
    <source>
        <dbReference type="ARBA" id="ARBA00022598"/>
    </source>
</evidence>
<keyword evidence="2 10" id="KW-0436">Ligase</keyword>
<dbReference type="Pfam" id="PF01225">
    <property type="entry name" value="Mur_ligase"/>
    <property type="match status" value="1"/>
</dbReference>
<dbReference type="GO" id="GO:0051301">
    <property type="term" value="P:cell division"/>
    <property type="evidence" value="ECO:0007669"/>
    <property type="project" value="UniProtKB-KW"/>
</dbReference>
<sequence>MEKIRLDEIITAVNAKVLKKGTLKIFDKITTDSRKIEKNSIFFALKGENFNGNEYIGTAITNGAKLCVVDEDVTFDENIDCSIIKVDNSRTALLDFAEYYKSKLSIKVIGVTGSTGKTSTKDIIAAILSEKFKVFKTKGNFNNEIGVPLMIFELDNSYDVAVLEMGMSDFGEIHRLAKAARPDISVITNIGISHIENLGTQDGILKAKMEITDYFNENSVLILNSEDKYLNTVKDRNFRIIRCGVNESSDLKAEGIHLMEECVEFSIRYNDDNCKFKIEAPGEHSVLNGLLGIACSLELGLTFEEMKKGLNNLERTSMRLEFIRKNDITIINDCYNASPQSMKAALNVQKNTNSKRKIAVLGTMLELGQMSFEAHKEVGKYAKEIGIDELLVTGEYSIAYKEGFGDSIRSFESKEKLIKFLNEFIDSEDCILIKASRGMKFEGIVHSINN</sequence>
<comment type="function">
    <text evidence="10 11">Involved in cell wall formation. Catalyzes the final step in the synthesis of UDP-N-acetylmuramoyl-pentapeptide, the precursor of murein.</text>
</comment>
<evidence type="ECO:0000256" key="1">
    <source>
        <dbReference type="ARBA" id="ARBA00022490"/>
    </source>
</evidence>
<evidence type="ECO:0000256" key="3">
    <source>
        <dbReference type="ARBA" id="ARBA00022618"/>
    </source>
</evidence>
<evidence type="ECO:0000256" key="7">
    <source>
        <dbReference type="ARBA" id="ARBA00022984"/>
    </source>
</evidence>
<dbReference type="InterPro" id="IPR000713">
    <property type="entry name" value="Mur_ligase_N"/>
</dbReference>
<dbReference type="PANTHER" id="PTHR43024">
    <property type="entry name" value="UDP-N-ACETYLMURAMOYL-TRIPEPTIDE--D-ALANYL-D-ALANINE LIGASE"/>
    <property type="match status" value="1"/>
</dbReference>